<organism evidence="1 2">
    <name type="scientific">Lasiodiplodia mahajangana</name>
    <dbReference type="NCBI Taxonomy" id="1108764"/>
    <lineage>
        <taxon>Eukaryota</taxon>
        <taxon>Fungi</taxon>
        <taxon>Dikarya</taxon>
        <taxon>Ascomycota</taxon>
        <taxon>Pezizomycotina</taxon>
        <taxon>Dothideomycetes</taxon>
        <taxon>Dothideomycetes incertae sedis</taxon>
        <taxon>Botryosphaeriales</taxon>
        <taxon>Botryosphaeriaceae</taxon>
        <taxon>Lasiodiplodia</taxon>
    </lineage>
</organism>
<gene>
    <name evidence="1" type="ORF">O1611_g9665</name>
</gene>
<reference evidence="1" key="1">
    <citation type="submission" date="2022-12" db="EMBL/GenBank/DDBJ databases">
        <title>Genome Sequence of Lasiodiplodia mahajangana.</title>
        <authorList>
            <person name="Buettner E."/>
        </authorList>
    </citation>
    <scope>NUCLEOTIDE SEQUENCE</scope>
    <source>
        <strain evidence="1">VT137</strain>
    </source>
</reference>
<dbReference type="EMBL" id="JAPUUL010003400">
    <property type="protein sequence ID" value="KAJ8123149.1"/>
    <property type="molecule type" value="Genomic_DNA"/>
</dbReference>
<evidence type="ECO:0000313" key="2">
    <source>
        <dbReference type="Proteomes" id="UP001153332"/>
    </source>
</evidence>
<dbReference type="Proteomes" id="UP001153332">
    <property type="component" value="Unassembled WGS sequence"/>
</dbReference>
<keyword evidence="2" id="KW-1185">Reference proteome</keyword>
<accession>A0ACC2J6U9</accession>
<protein>
    <submittedName>
        <fullName evidence="1">Uncharacterized protein</fullName>
    </submittedName>
</protein>
<evidence type="ECO:0000313" key="1">
    <source>
        <dbReference type="EMBL" id="KAJ8123149.1"/>
    </source>
</evidence>
<comment type="caution">
    <text evidence="1">The sequence shown here is derived from an EMBL/GenBank/DDBJ whole genome shotgun (WGS) entry which is preliminary data.</text>
</comment>
<name>A0ACC2J6U9_9PEZI</name>
<proteinExistence type="predicted"/>
<sequence length="330" mass="37004">MDTIPHKNLGTAKPTSAYTRRPPSPPFVAMPAMALSDKPFEIVPSLDKVDPVFLNEQEFAIITQNTNLYSPQGLVGTWSYNSRHFAQPILDFLYLGPATVMRNVQWLQEEGITMILGTRDTRHANLNLMNFDKVVHDLGIESQYIDVSGYHELNRVFPSAIRLINDHMLRIYRDQAAGNSKVDGKAESPAINPANFRRNKVLVFCETGNERSATIVCAYVMAVFGVGAQEAMQLVSHRRFCASIDLEFQNALRTYEGILRAQRTVHQHELKSKSADTTASPKIAKRGIDETTDDDYDGDASMTGTRMLEGSDRERFIGRAEFQPFVDVDA</sequence>